<dbReference type="InterPro" id="IPR035940">
    <property type="entry name" value="CAP_sf"/>
</dbReference>
<dbReference type="Pfam" id="PF00188">
    <property type="entry name" value="CAP"/>
    <property type="match status" value="1"/>
</dbReference>
<accession>A0A8T4GYL0</accession>
<protein>
    <submittedName>
        <fullName evidence="2">Uncharacterized protein YkwD</fullName>
    </submittedName>
</protein>
<organism evidence="2 3">
    <name type="scientific">Halolamina salifodinae</name>
    <dbReference type="NCBI Taxonomy" id="1202767"/>
    <lineage>
        <taxon>Archaea</taxon>
        <taxon>Methanobacteriati</taxon>
        <taxon>Methanobacteriota</taxon>
        <taxon>Stenosarchaea group</taxon>
        <taxon>Halobacteria</taxon>
        <taxon>Halobacteriales</taxon>
        <taxon>Haloferacaceae</taxon>
    </lineage>
</organism>
<proteinExistence type="predicted"/>
<evidence type="ECO:0000313" key="2">
    <source>
        <dbReference type="EMBL" id="MBP1987223.1"/>
    </source>
</evidence>
<dbReference type="RefSeq" id="WP_321168805.1">
    <property type="nucleotide sequence ID" value="NZ_JAGGLC010000003.1"/>
</dbReference>
<dbReference type="SUPFAM" id="SSF55797">
    <property type="entry name" value="PR-1-like"/>
    <property type="match status" value="1"/>
</dbReference>
<dbReference type="PANTHER" id="PTHR31157">
    <property type="entry name" value="SCP DOMAIN-CONTAINING PROTEIN"/>
    <property type="match status" value="1"/>
</dbReference>
<feature type="domain" description="SCP" evidence="1">
    <location>
        <begin position="53"/>
        <end position="195"/>
    </location>
</feature>
<dbReference type="CDD" id="cd05379">
    <property type="entry name" value="CAP_bacterial"/>
    <property type="match status" value="1"/>
</dbReference>
<dbReference type="AlphaFoldDB" id="A0A8T4GYL0"/>
<dbReference type="Proteomes" id="UP000823736">
    <property type="component" value="Unassembled WGS sequence"/>
</dbReference>
<evidence type="ECO:0000259" key="1">
    <source>
        <dbReference type="Pfam" id="PF00188"/>
    </source>
</evidence>
<keyword evidence="3" id="KW-1185">Reference proteome</keyword>
<evidence type="ECO:0000313" key="3">
    <source>
        <dbReference type="Proteomes" id="UP000823736"/>
    </source>
</evidence>
<reference evidence="2" key="1">
    <citation type="submission" date="2021-03" db="EMBL/GenBank/DDBJ databases">
        <title>Genomic Encyclopedia of Type Strains, Phase IV (KMG-IV): sequencing the most valuable type-strain genomes for metagenomic binning, comparative biology and taxonomic classification.</title>
        <authorList>
            <person name="Goeker M."/>
        </authorList>
    </citation>
    <scope>NUCLEOTIDE SEQUENCE</scope>
    <source>
        <strain evidence="2">DSM 26232</strain>
    </source>
</reference>
<gene>
    <name evidence="2" type="ORF">J2753_001721</name>
</gene>
<name>A0A8T4GYL0_9EURY</name>
<dbReference type="InterPro" id="IPR014044">
    <property type="entry name" value="CAP_dom"/>
</dbReference>
<dbReference type="Gene3D" id="3.40.33.10">
    <property type="entry name" value="CAP"/>
    <property type="match status" value="1"/>
</dbReference>
<dbReference type="EMBL" id="JAGGLC010000003">
    <property type="protein sequence ID" value="MBP1987223.1"/>
    <property type="molecule type" value="Genomic_DNA"/>
</dbReference>
<dbReference type="PANTHER" id="PTHR31157:SF1">
    <property type="entry name" value="SCP DOMAIN-CONTAINING PROTEIN"/>
    <property type="match status" value="1"/>
</dbReference>
<comment type="caution">
    <text evidence="2">The sequence shown here is derived from an EMBL/GenBank/DDBJ whole genome shotgun (WGS) entry which is preliminary data.</text>
</comment>
<sequence length="196" mass="21922">MWRKLLSVVIVAVLVAGAVGFVAANPGTVPSMDLSFGGDDELDEENVEQLLHEEINDYRANQSVGRLEYDDDLAEIADYHSAQMAEDGDIYHTSPSGETVEDRYERFGYDCRVPEGDGRYRTSGENVAQTWYQEELTNGDYYSTPEELAEGIAQQLINSPEHRENLVDDVWRAQGIGINITEQNGNTAVYVTQNFC</sequence>